<evidence type="ECO:0000313" key="1">
    <source>
        <dbReference type="EMBL" id="KAI4532658.1"/>
    </source>
</evidence>
<evidence type="ECO:0000313" key="2">
    <source>
        <dbReference type="Proteomes" id="UP001214576"/>
    </source>
</evidence>
<protein>
    <submittedName>
        <fullName evidence="1">Uncharacterized protein</fullName>
    </submittedName>
</protein>
<name>A0AAD4TRK9_OVIAM</name>
<organism evidence="1 2">
    <name type="scientific">Ovis ammon polii</name>
    <dbReference type="NCBI Taxonomy" id="230172"/>
    <lineage>
        <taxon>Eukaryota</taxon>
        <taxon>Metazoa</taxon>
        <taxon>Chordata</taxon>
        <taxon>Craniata</taxon>
        <taxon>Vertebrata</taxon>
        <taxon>Euteleostomi</taxon>
        <taxon>Mammalia</taxon>
        <taxon>Eutheria</taxon>
        <taxon>Laurasiatheria</taxon>
        <taxon>Artiodactyla</taxon>
        <taxon>Ruminantia</taxon>
        <taxon>Pecora</taxon>
        <taxon>Bovidae</taxon>
        <taxon>Caprinae</taxon>
        <taxon>Ovis</taxon>
    </lineage>
</organism>
<comment type="caution">
    <text evidence="1">The sequence shown here is derived from an EMBL/GenBank/DDBJ whole genome shotgun (WGS) entry which is preliminary data.</text>
</comment>
<keyword evidence="2" id="KW-1185">Reference proteome</keyword>
<dbReference type="Proteomes" id="UP001214576">
    <property type="component" value="Unassembled WGS sequence"/>
</dbReference>
<sequence length="225" mass="24860">MLQVHKQLGSANGKLCSLNDPGAQTVGDFVVLCYAILNKRTPWLPKQFMLIDNWCDWKQKIPNGKRPINFLTSLPSAENAMSCGRLENSPKMLSKVPGINAIILDINRGCEEITILDSDVTQHLYCFAKAAINSLYLKETPTTDRDFVQDFTVSKGDALMQLEKRQHGFIGKPGLPKQKPLLLNKEAPALTFRPQECPEQPEVSTPIVTASFLTVPSGQLPPVGT</sequence>
<dbReference type="EMBL" id="JAKZEL010000021">
    <property type="protein sequence ID" value="KAI4532658.1"/>
    <property type="molecule type" value="Genomic_DNA"/>
</dbReference>
<reference evidence="1" key="1">
    <citation type="submission" date="2022-03" db="EMBL/GenBank/DDBJ databases">
        <title>Genomic analyses of argali, domestic sheep and their hybrids provide insights into chromosomal evolution, heterosis and genetic basis of agronomic traits.</title>
        <authorList>
            <person name="Li M."/>
        </authorList>
    </citation>
    <scope>NUCLEOTIDE SEQUENCE</scope>
    <source>
        <strain evidence="1">CAU-MHL-2022a</strain>
        <tissue evidence="1">Skin</tissue>
    </source>
</reference>
<accession>A0AAD4TRK9</accession>
<gene>
    <name evidence="1" type="ORF">MG293_017066</name>
</gene>
<proteinExistence type="predicted"/>
<dbReference type="AlphaFoldDB" id="A0AAD4TRK9"/>